<keyword evidence="1 4" id="KW-0808">Transferase</keyword>
<sequence>MKKVAFIYPGQGSQHVGMGEDLYQTHSLVKELFDQANITLDKNITKLMFEGPEEVLTQTENAQPALLLTSAAITRVLLEEGIKPSYLAGHSLGEYSALVAAEAVRIEDALPLVQARGRLMEDAFPSGKGTMAAVLGMEQSVLQAELDKLQVETNEVIEIANLNCPGQIVISGEKTAIERAVVSLKEAGAKRVLPLNVSGPFHSSLMKPAANKLAEKLSEVTFSDAKTPVYANVTAKQVVDKEEIKQLLVKQMYSTVRFEEIIEQMVDSSLDAIVEIGSGKVLTGLVKKVNRRMQTFSIQDSDSLQAFIEWYKEES</sequence>
<dbReference type="FunFam" id="3.30.70.250:FF:000001">
    <property type="entry name" value="Malonyl CoA-acyl carrier protein transacylase"/>
    <property type="match status" value="1"/>
</dbReference>
<evidence type="ECO:0000256" key="4">
    <source>
        <dbReference type="PIRNR" id="PIRNR000446"/>
    </source>
</evidence>
<proteinExistence type="inferred from homology"/>
<organism evidence="7 8">
    <name type="scientific">Paraliobacillus quinghaiensis</name>
    <dbReference type="NCBI Taxonomy" id="470815"/>
    <lineage>
        <taxon>Bacteria</taxon>
        <taxon>Bacillati</taxon>
        <taxon>Bacillota</taxon>
        <taxon>Bacilli</taxon>
        <taxon>Bacillales</taxon>
        <taxon>Bacillaceae</taxon>
        <taxon>Paraliobacillus</taxon>
    </lineage>
</organism>
<dbReference type="InterPro" id="IPR016036">
    <property type="entry name" value="Malonyl_transacylase_ACP-bd"/>
</dbReference>
<reference evidence="7" key="2">
    <citation type="submission" date="2020-09" db="EMBL/GenBank/DDBJ databases">
        <authorList>
            <person name="Sun Q."/>
            <person name="Zhou Y."/>
        </authorList>
    </citation>
    <scope>NUCLEOTIDE SEQUENCE</scope>
    <source>
        <strain evidence="7">CGMCC 1.6333</strain>
    </source>
</reference>
<gene>
    <name evidence="7" type="primary">fabD</name>
    <name evidence="7" type="ORF">GCM10011351_03740</name>
</gene>
<protein>
    <recommendedName>
        <fullName evidence="4">Malonyl CoA-acyl carrier protein transacylase</fullName>
        <ecNumber evidence="4">2.3.1.39</ecNumber>
    </recommendedName>
</protein>
<dbReference type="InterPro" id="IPR016035">
    <property type="entry name" value="Acyl_Trfase/lysoPLipase"/>
</dbReference>
<evidence type="ECO:0000256" key="2">
    <source>
        <dbReference type="ARBA" id="ARBA00023315"/>
    </source>
</evidence>
<dbReference type="InterPro" id="IPR050858">
    <property type="entry name" value="Mal-CoA-ACP_Trans/PKS_FabD"/>
</dbReference>
<dbReference type="InterPro" id="IPR001227">
    <property type="entry name" value="Ac_transferase_dom_sf"/>
</dbReference>
<comment type="caution">
    <text evidence="7">The sequence shown here is derived from an EMBL/GenBank/DDBJ whole genome shotgun (WGS) entry which is preliminary data.</text>
</comment>
<dbReference type="Pfam" id="PF00698">
    <property type="entry name" value="Acyl_transf_1"/>
    <property type="match status" value="1"/>
</dbReference>
<feature type="active site" evidence="5">
    <location>
        <position position="202"/>
    </location>
</feature>
<comment type="similarity">
    <text evidence="4">Belongs to the fabD family.</text>
</comment>
<dbReference type="EMBL" id="BMLG01000001">
    <property type="protein sequence ID" value="GGM21147.1"/>
    <property type="molecule type" value="Genomic_DNA"/>
</dbReference>
<dbReference type="GO" id="GO:0004314">
    <property type="term" value="F:[acyl-carrier-protein] S-malonyltransferase activity"/>
    <property type="evidence" value="ECO:0007669"/>
    <property type="project" value="UniProtKB-EC"/>
</dbReference>
<dbReference type="RefSeq" id="WP_117151731.1">
    <property type="nucleotide sequence ID" value="NZ_BMLG01000001.1"/>
</dbReference>
<dbReference type="EC" id="2.3.1.39" evidence="4"/>
<dbReference type="InterPro" id="IPR024925">
    <property type="entry name" value="Malonyl_CoA-ACP_transAc"/>
</dbReference>
<evidence type="ECO:0000256" key="5">
    <source>
        <dbReference type="PIRSR" id="PIRSR000446-1"/>
    </source>
</evidence>
<dbReference type="NCBIfam" id="TIGR00128">
    <property type="entry name" value="fabD"/>
    <property type="match status" value="1"/>
</dbReference>
<evidence type="ECO:0000256" key="1">
    <source>
        <dbReference type="ARBA" id="ARBA00022679"/>
    </source>
</evidence>
<comment type="catalytic activity">
    <reaction evidence="3 4">
        <text>holo-[ACP] + malonyl-CoA = malonyl-[ACP] + CoA</text>
        <dbReference type="Rhea" id="RHEA:41792"/>
        <dbReference type="Rhea" id="RHEA-COMP:9623"/>
        <dbReference type="Rhea" id="RHEA-COMP:9685"/>
        <dbReference type="ChEBI" id="CHEBI:57287"/>
        <dbReference type="ChEBI" id="CHEBI:57384"/>
        <dbReference type="ChEBI" id="CHEBI:64479"/>
        <dbReference type="ChEBI" id="CHEBI:78449"/>
        <dbReference type="EC" id="2.3.1.39"/>
    </reaction>
</comment>
<dbReference type="OrthoDB" id="9805460at2"/>
<dbReference type="InterPro" id="IPR004410">
    <property type="entry name" value="Malonyl_CoA-ACP_transAc_FabD"/>
</dbReference>
<dbReference type="Proteomes" id="UP000618460">
    <property type="component" value="Unassembled WGS sequence"/>
</dbReference>
<dbReference type="InterPro" id="IPR014043">
    <property type="entry name" value="Acyl_transferase_dom"/>
</dbReference>
<keyword evidence="8" id="KW-1185">Reference proteome</keyword>
<dbReference type="Gene3D" id="3.30.70.250">
    <property type="entry name" value="Malonyl-CoA ACP transacylase, ACP-binding"/>
    <property type="match status" value="1"/>
</dbReference>
<accession>A0A917TFK9</accession>
<feature type="domain" description="Malonyl-CoA:ACP transacylase (MAT)" evidence="6">
    <location>
        <begin position="7"/>
        <end position="303"/>
    </location>
</feature>
<dbReference type="SUPFAM" id="SSF52151">
    <property type="entry name" value="FabD/lysophospholipase-like"/>
    <property type="match status" value="1"/>
</dbReference>
<evidence type="ECO:0000313" key="8">
    <source>
        <dbReference type="Proteomes" id="UP000618460"/>
    </source>
</evidence>
<reference evidence="7" key="1">
    <citation type="journal article" date="2014" name="Int. J. Syst. Evol. Microbiol.">
        <title>Complete genome sequence of Corynebacterium casei LMG S-19264T (=DSM 44701T), isolated from a smear-ripened cheese.</title>
        <authorList>
            <consortium name="US DOE Joint Genome Institute (JGI-PGF)"/>
            <person name="Walter F."/>
            <person name="Albersmeier A."/>
            <person name="Kalinowski J."/>
            <person name="Ruckert C."/>
        </authorList>
    </citation>
    <scope>NUCLEOTIDE SEQUENCE</scope>
    <source>
        <strain evidence="7">CGMCC 1.6333</strain>
    </source>
</reference>
<dbReference type="Gene3D" id="3.40.366.10">
    <property type="entry name" value="Malonyl-Coenzyme A Acyl Carrier Protein, domain 2"/>
    <property type="match status" value="1"/>
</dbReference>
<evidence type="ECO:0000256" key="3">
    <source>
        <dbReference type="ARBA" id="ARBA00048462"/>
    </source>
</evidence>
<name>A0A917TFK9_9BACI</name>
<dbReference type="AlphaFoldDB" id="A0A917TFK9"/>
<evidence type="ECO:0000313" key="7">
    <source>
        <dbReference type="EMBL" id="GGM21147.1"/>
    </source>
</evidence>
<dbReference type="GO" id="GO:0005829">
    <property type="term" value="C:cytosol"/>
    <property type="evidence" value="ECO:0007669"/>
    <property type="project" value="TreeGrafter"/>
</dbReference>
<dbReference type="SUPFAM" id="SSF55048">
    <property type="entry name" value="Probable ACP-binding domain of malonyl-CoA ACP transacylase"/>
    <property type="match status" value="1"/>
</dbReference>
<dbReference type="PANTHER" id="PTHR42681:SF1">
    <property type="entry name" value="MALONYL-COA-ACYL CARRIER PROTEIN TRANSACYLASE, MITOCHONDRIAL"/>
    <property type="match status" value="1"/>
</dbReference>
<dbReference type="PIRSF" id="PIRSF000446">
    <property type="entry name" value="Mct"/>
    <property type="match status" value="1"/>
</dbReference>
<feature type="active site" evidence="5">
    <location>
        <position position="91"/>
    </location>
</feature>
<dbReference type="GO" id="GO:0006633">
    <property type="term" value="P:fatty acid biosynthetic process"/>
    <property type="evidence" value="ECO:0007669"/>
    <property type="project" value="TreeGrafter"/>
</dbReference>
<dbReference type="SMART" id="SM00827">
    <property type="entry name" value="PKS_AT"/>
    <property type="match status" value="1"/>
</dbReference>
<keyword evidence="2 4" id="KW-0012">Acyltransferase</keyword>
<dbReference type="PANTHER" id="PTHR42681">
    <property type="entry name" value="MALONYL-COA-ACYL CARRIER PROTEIN TRANSACYLASE, MITOCHONDRIAL"/>
    <property type="match status" value="1"/>
</dbReference>
<evidence type="ECO:0000259" key="6">
    <source>
        <dbReference type="SMART" id="SM00827"/>
    </source>
</evidence>